<dbReference type="EMBL" id="FOGG01000002">
    <property type="protein sequence ID" value="SEQ89986.1"/>
    <property type="molecule type" value="Genomic_DNA"/>
</dbReference>
<evidence type="ECO:0000256" key="4">
    <source>
        <dbReference type="ARBA" id="ARBA00022759"/>
    </source>
</evidence>
<evidence type="ECO:0000313" key="7">
    <source>
        <dbReference type="EMBL" id="SEQ89986.1"/>
    </source>
</evidence>
<keyword evidence="3" id="KW-0540">Nuclease</keyword>
<evidence type="ECO:0000256" key="2">
    <source>
        <dbReference type="ARBA" id="ARBA00022649"/>
    </source>
</evidence>
<dbReference type="GO" id="GO:0016787">
    <property type="term" value="F:hydrolase activity"/>
    <property type="evidence" value="ECO:0007669"/>
    <property type="project" value="UniProtKB-KW"/>
</dbReference>
<keyword evidence="2" id="KW-1277">Toxin-antitoxin system</keyword>
<name>A0A1H9JSW7_9SPHI</name>
<gene>
    <name evidence="7" type="ORF">SAMN04488023_10260</name>
</gene>
<dbReference type="Proteomes" id="UP000199572">
    <property type="component" value="Unassembled WGS sequence"/>
</dbReference>
<keyword evidence="4" id="KW-0255">Endonuclease</keyword>
<dbReference type="SUPFAM" id="SSF143011">
    <property type="entry name" value="RelE-like"/>
    <property type="match status" value="1"/>
</dbReference>
<dbReference type="Pfam" id="PF06769">
    <property type="entry name" value="YoeB_toxin"/>
    <property type="match status" value="1"/>
</dbReference>
<organism evidence="7 8">
    <name type="scientific">Pedobacter rhizosphaerae</name>
    <dbReference type="NCBI Taxonomy" id="390241"/>
    <lineage>
        <taxon>Bacteria</taxon>
        <taxon>Pseudomonadati</taxon>
        <taxon>Bacteroidota</taxon>
        <taxon>Sphingobacteriia</taxon>
        <taxon>Sphingobacteriales</taxon>
        <taxon>Sphingobacteriaceae</taxon>
        <taxon>Pedobacter</taxon>
    </lineage>
</organism>
<comment type="similarity">
    <text evidence="1">Belongs to the YoeB family.</text>
</comment>
<dbReference type="GO" id="GO:0006401">
    <property type="term" value="P:RNA catabolic process"/>
    <property type="evidence" value="ECO:0007669"/>
    <property type="project" value="InterPro"/>
</dbReference>
<sequence length="91" mass="10974">MKIVFTEQAWEEFEYWMDNDGEVEKKIRSLIKEIKRTPFHGMGKPEALKHNLKGLWSRRIKGEHRLFYQISGMKGKDQQCAVLQCRFHYDK</sequence>
<dbReference type="InterPro" id="IPR009614">
    <property type="entry name" value="YoeB_toxin"/>
</dbReference>
<dbReference type="PANTHER" id="PTHR38039:SF1">
    <property type="entry name" value="TOXIN YOEB"/>
    <property type="match status" value="1"/>
</dbReference>
<dbReference type="PANTHER" id="PTHR38039">
    <property type="entry name" value="TOXIN YOEB"/>
    <property type="match status" value="1"/>
</dbReference>
<evidence type="ECO:0000256" key="1">
    <source>
        <dbReference type="ARBA" id="ARBA00008172"/>
    </source>
</evidence>
<proteinExistence type="inferred from homology"/>
<evidence type="ECO:0000256" key="6">
    <source>
        <dbReference type="ARBA" id="ARBA00030388"/>
    </source>
</evidence>
<evidence type="ECO:0000256" key="5">
    <source>
        <dbReference type="ARBA" id="ARBA00022801"/>
    </source>
</evidence>
<accession>A0A1H9JSW7</accession>
<keyword evidence="5" id="KW-0378">Hydrolase</keyword>
<protein>
    <recommendedName>
        <fullName evidence="6">Putative mRNA interferase YoeB</fullName>
    </recommendedName>
</protein>
<keyword evidence="8" id="KW-1185">Reference proteome</keyword>
<dbReference type="Gene3D" id="3.30.2310.20">
    <property type="entry name" value="RelE-like"/>
    <property type="match status" value="1"/>
</dbReference>
<dbReference type="GO" id="GO:0045892">
    <property type="term" value="P:negative regulation of DNA-templated transcription"/>
    <property type="evidence" value="ECO:0007669"/>
    <property type="project" value="TreeGrafter"/>
</dbReference>
<dbReference type="InterPro" id="IPR035093">
    <property type="entry name" value="RelE/ParE_toxin_dom_sf"/>
</dbReference>
<dbReference type="NCBIfam" id="TIGR02116">
    <property type="entry name" value="toxin_Txe_YoeB"/>
    <property type="match status" value="1"/>
</dbReference>
<evidence type="ECO:0000313" key="8">
    <source>
        <dbReference type="Proteomes" id="UP000199572"/>
    </source>
</evidence>
<dbReference type="AlphaFoldDB" id="A0A1H9JSW7"/>
<dbReference type="STRING" id="390241.SAMN04488023_10260"/>
<dbReference type="OrthoDB" id="9801102at2"/>
<dbReference type="GO" id="GO:0004519">
    <property type="term" value="F:endonuclease activity"/>
    <property type="evidence" value="ECO:0007669"/>
    <property type="project" value="UniProtKB-KW"/>
</dbReference>
<dbReference type="RefSeq" id="WP_090880542.1">
    <property type="nucleotide sequence ID" value="NZ_FOGG01000002.1"/>
</dbReference>
<evidence type="ECO:0000256" key="3">
    <source>
        <dbReference type="ARBA" id="ARBA00022722"/>
    </source>
</evidence>
<reference evidence="7 8" key="1">
    <citation type="submission" date="2016-10" db="EMBL/GenBank/DDBJ databases">
        <authorList>
            <person name="de Groot N.N."/>
        </authorList>
    </citation>
    <scope>NUCLEOTIDE SEQUENCE [LARGE SCALE GENOMIC DNA]</scope>
    <source>
        <strain evidence="7 8">DSM 18610</strain>
    </source>
</reference>